<keyword evidence="4" id="KW-0274">FAD</keyword>
<keyword evidence="7" id="KW-0503">Monooxygenase</keyword>
<dbReference type="InterPro" id="IPR020946">
    <property type="entry name" value="Flavin_mOase-like"/>
</dbReference>
<dbReference type="Pfam" id="PF13450">
    <property type="entry name" value="NAD_binding_8"/>
    <property type="match status" value="1"/>
</dbReference>
<dbReference type="SUPFAM" id="SSF51905">
    <property type="entry name" value="FAD/NAD(P)-binding domain"/>
    <property type="match status" value="2"/>
</dbReference>
<evidence type="ECO:0000313" key="8">
    <source>
        <dbReference type="EMBL" id="EPE25111.1"/>
    </source>
</evidence>
<dbReference type="Pfam" id="PF00743">
    <property type="entry name" value="FMO-like"/>
    <property type="match status" value="2"/>
</dbReference>
<name>S3CZ38_GLAL2</name>
<comment type="similarity">
    <text evidence="2">Belongs to the FMO family.</text>
</comment>
<dbReference type="OMA" id="WFGQSHT"/>
<reference evidence="8 9" key="1">
    <citation type="journal article" date="2013" name="BMC Genomics">
        <title>Genomics-driven discovery of the pneumocandin biosynthetic gene cluster in the fungus Glarea lozoyensis.</title>
        <authorList>
            <person name="Chen L."/>
            <person name="Yue Q."/>
            <person name="Zhang X."/>
            <person name="Xiang M."/>
            <person name="Wang C."/>
            <person name="Li S."/>
            <person name="Che Y."/>
            <person name="Ortiz-Lopez F.J."/>
            <person name="Bills G.F."/>
            <person name="Liu X."/>
            <person name="An Z."/>
        </authorList>
    </citation>
    <scope>NUCLEOTIDE SEQUENCE [LARGE SCALE GENOMIC DNA]</scope>
    <source>
        <strain evidence="9">ATCC 20868 / MF5171</strain>
    </source>
</reference>
<dbReference type="FunFam" id="3.50.50.60:FF:000138">
    <property type="entry name" value="Flavin-containing monooxygenase"/>
    <property type="match status" value="1"/>
</dbReference>
<evidence type="ECO:0000256" key="2">
    <source>
        <dbReference type="ARBA" id="ARBA00009183"/>
    </source>
</evidence>
<keyword evidence="9" id="KW-1185">Reference proteome</keyword>
<keyword evidence="3" id="KW-0285">Flavoprotein</keyword>
<evidence type="ECO:0000256" key="1">
    <source>
        <dbReference type="ARBA" id="ARBA00001974"/>
    </source>
</evidence>
<organism evidence="8 9">
    <name type="scientific">Glarea lozoyensis (strain ATCC 20868 / MF5171)</name>
    <dbReference type="NCBI Taxonomy" id="1116229"/>
    <lineage>
        <taxon>Eukaryota</taxon>
        <taxon>Fungi</taxon>
        <taxon>Dikarya</taxon>
        <taxon>Ascomycota</taxon>
        <taxon>Pezizomycotina</taxon>
        <taxon>Leotiomycetes</taxon>
        <taxon>Helotiales</taxon>
        <taxon>Helotiaceae</taxon>
        <taxon>Glarea</taxon>
    </lineage>
</organism>
<dbReference type="eggNOG" id="KOG1399">
    <property type="taxonomic scope" value="Eukaryota"/>
</dbReference>
<evidence type="ECO:0000256" key="3">
    <source>
        <dbReference type="ARBA" id="ARBA00022630"/>
    </source>
</evidence>
<evidence type="ECO:0000256" key="4">
    <source>
        <dbReference type="ARBA" id="ARBA00022827"/>
    </source>
</evidence>
<evidence type="ECO:0000256" key="5">
    <source>
        <dbReference type="ARBA" id="ARBA00022857"/>
    </source>
</evidence>
<keyword evidence="5" id="KW-0521">NADP</keyword>
<evidence type="ECO:0000313" key="9">
    <source>
        <dbReference type="Proteomes" id="UP000016922"/>
    </source>
</evidence>
<dbReference type="GeneID" id="19470733"/>
<dbReference type="EMBL" id="KE145372">
    <property type="protein sequence ID" value="EPE25111.1"/>
    <property type="molecule type" value="Genomic_DNA"/>
</dbReference>
<dbReference type="GO" id="GO:0004499">
    <property type="term" value="F:N,N-dimethylaniline monooxygenase activity"/>
    <property type="evidence" value="ECO:0007669"/>
    <property type="project" value="EnsemblFungi"/>
</dbReference>
<dbReference type="Proteomes" id="UP000016922">
    <property type="component" value="Unassembled WGS sequence"/>
</dbReference>
<proteinExistence type="inferred from homology"/>
<dbReference type="InterPro" id="IPR050346">
    <property type="entry name" value="FMO-like"/>
</dbReference>
<dbReference type="PRINTS" id="PR00419">
    <property type="entry name" value="ADXRDTASE"/>
</dbReference>
<keyword evidence="6" id="KW-0560">Oxidoreductase</keyword>
<dbReference type="InterPro" id="IPR000960">
    <property type="entry name" value="Flavin_mOase"/>
</dbReference>
<dbReference type="InterPro" id="IPR036188">
    <property type="entry name" value="FAD/NAD-bd_sf"/>
</dbReference>
<dbReference type="GO" id="GO:0071949">
    <property type="term" value="F:FAD binding"/>
    <property type="evidence" value="ECO:0007669"/>
    <property type="project" value="EnsemblFungi"/>
</dbReference>
<dbReference type="GO" id="GO:0050661">
    <property type="term" value="F:NADP binding"/>
    <property type="evidence" value="ECO:0007669"/>
    <property type="project" value="InterPro"/>
</dbReference>
<dbReference type="KEGG" id="glz:GLAREA_11692"/>
<dbReference type="AlphaFoldDB" id="S3CZ38"/>
<sequence length="479" mass="53721">MGSLAQPGRFAVSRIAIIGAGPSGICAAKYFLAESCFEKIDVFEQQGEVGGVWHYTPLLDEQIPIPSTTPHVPLPKPIWPKGAKAPIFSNPMYERLNTNIPKDLMAFNDRPFPESNLLFPSRQNVQEYLVKYAQNIRHLIHFSTQVVDVRSQLVDGTDKWEVVSESTITGSSQKSIYDAVFVASGHYTVPYVPSVPGMNDFKAMFPDAITHSKIYRSPREFAKKKIIVVGNGPSGLDISTQISVVSQKPVLLSVTTPNASGALLDKEEVPRISEYLPNRRGVRFEDGRIEDNIDFVLYCTGYLYTFPFLESIEPPLVTTGRRGLALYKHLISIDNPTLAFPVMMQKVIPFPVSSVQSAVVAKLWSNKLELPEEEAMRAWERKRAEEFGEGTSFHILGYPSDAEYINELHEWAKSADDGFTKEPAFWDKRACYTREVFAEIRKRFVGTGGHAKTMEELGFSFDDLELQIPTSQEPEGTRK</sequence>
<dbReference type="HOGENOM" id="CLU_006909_5_0_1"/>
<evidence type="ECO:0000256" key="6">
    <source>
        <dbReference type="ARBA" id="ARBA00023002"/>
    </source>
</evidence>
<gene>
    <name evidence="8" type="ORF">GLAREA_11692</name>
</gene>
<dbReference type="RefSeq" id="XP_008088026.1">
    <property type="nucleotide sequence ID" value="XM_008089835.1"/>
</dbReference>
<protein>
    <submittedName>
        <fullName evidence="8">FAD/NAD(P)-binding protein</fullName>
    </submittedName>
</protein>
<evidence type="ECO:0000256" key="7">
    <source>
        <dbReference type="ARBA" id="ARBA00023033"/>
    </source>
</evidence>
<dbReference type="OrthoDB" id="66881at2759"/>
<comment type="cofactor">
    <cofactor evidence="1">
        <name>FAD</name>
        <dbReference type="ChEBI" id="CHEBI:57692"/>
    </cofactor>
</comment>
<dbReference type="Gene3D" id="3.50.50.60">
    <property type="entry name" value="FAD/NAD(P)-binding domain"/>
    <property type="match status" value="2"/>
</dbReference>
<accession>S3CZ38</accession>
<dbReference type="PIRSF" id="PIRSF000332">
    <property type="entry name" value="FMO"/>
    <property type="match status" value="1"/>
</dbReference>
<dbReference type="PANTHER" id="PTHR23023">
    <property type="entry name" value="DIMETHYLANILINE MONOOXYGENASE"/>
    <property type="match status" value="1"/>
</dbReference>